<evidence type="ECO:0000313" key="2">
    <source>
        <dbReference type="Proteomes" id="UP000234681"/>
    </source>
</evidence>
<dbReference type="EMBL" id="CH473985">
    <property type="protein sequence ID" value="EDL94977.1"/>
    <property type="molecule type" value="Genomic_DNA"/>
</dbReference>
<evidence type="ECO:0000313" key="1">
    <source>
        <dbReference type="EMBL" id="EDL94977.1"/>
    </source>
</evidence>
<accession>A6JGX1</accession>
<dbReference type="Proteomes" id="UP000234681">
    <property type="component" value="Chromosome 13"/>
</dbReference>
<gene>
    <name evidence="1" type="ORF">rCG_20503</name>
</gene>
<protein>
    <submittedName>
        <fullName evidence="1">RCG20503</fullName>
    </submittedName>
</protein>
<sequence length="101" mass="11425">MKGTVSWMGPGPTYKFLWAIMTPSKLKKQKEVRDHLFWRQIKLTRAWDSPNSISYHGTGSGSFYSSRTKSVRNQDMPDALVEVQGSCGQLGTFLLWALDAI</sequence>
<organism evidence="1 2">
    <name type="scientific">Rattus norvegicus</name>
    <name type="common">Rat</name>
    <dbReference type="NCBI Taxonomy" id="10116"/>
    <lineage>
        <taxon>Eukaryota</taxon>
        <taxon>Metazoa</taxon>
        <taxon>Chordata</taxon>
        <taxon>Craniata</taxon>
        <taxon>Vertebrata</taxon>
        <taxon>Euteleostomi</taxon>
        <taxon>Mammalia</taxon>
        <taxon>Eutheria</taxon>
        <taxon>Euarchontoglires</taxon>
        <taxon>Glires</taxon>
        <taxon>Rodentia</taxon>
        <taxon>Myomorpha</taxon>
        <taxon>Muroidea</taxon>
        <taxon>Muridae</taxon>
        <taxon>Murinae</taxon>
        <taxon>Rattus</taxon>
    </lineage>
</organism>
<dbReference type="AlphaFoldDB" id="A6JGX1"/>
<name>A6JGX1_RAT</name>
<proteinExistence type="predicted"/>
<reference evidence="2" key="1">
    <citation type="submission" date="2005-09" db="EMBL/GenBank/DDBJ databases">
        <authorList>
            <person name="Mural R.J."/>
            <person name="Li P.W."/>
            <person name="Adams M.D."/>
            <person name="Amanatides P.G."/>
            <person name="Baden-Tillson H."/>
            <person name="Barnstead M."/>
            <person name="Chin S.H."/>
            <person name="Dew I."/>
            <person name="Evans C.A."/>
            <person name="Ferriera S."/>
            <person name="Flanigan M."/>
            <person name="Fosler C."/>
            <person name="Glodek A."/>
            <person name="Gu Z."/>
            <person name="Holt R.A."/>
            <person name="Jennings D."/>
            <person name="Kraft C.L."/>
            <person name="Lu F."/>
            <person name="Nguyen T."/>
            <person name="Nusskern D.R."/>
            <person name="Pfannkoch C.M."/>
            <person name="Sitter C."/>
            <person name="Sutton G.G."/>
            <person name="Venter J.C."/>
            <person name="Wang Z."/>
            <person name="Woodage T."/>
            <person name="Zheng X.H."/>
            <person name="Zhong F."/>
        </authorList>
    </citation>
    <scope>NUCLEOTIDE SEQUENCE [LARGE SCALE GENOMIC DNA]</scope>
    <source>
        <strain>BN</strain>
        <strain evidence="2">Sprague-Dawley</strain>
    </source>
</reference>